<evidence type="ECO:0000313" key="6">
    <source>
        <dbReference type="Proteomes" id="UP000273786"/>
    </source>
</evidence>
<dbReference type="EMBL" id="RQXT01000018">
    <property type="protein sequence ID" value="RRI00977.1"/>
    <property type="molecule type" value="Genomic_DNA"/>
</dbReference>
<dbReference type="RefSeq" id="WP_125000023.1">
    <property type="nucleotide sequence ID" value="NZ_RQXT01000018.1"/>
</dbReference>
<dbReference type="GO" id="GO:0003860">
    <property type="term" value="F:3-hydroxyisobutyryl-CoA hydrolase activity"/>
    <property type="evidence" value="ECO:0007669"/>
    <property type="project" value="UniProtKB-EC"/>
</dbReference>
<dbReference type="AlphaFoldDB" id="A0A3P3FRG9"/>
<name>A0A3P3FRG9_9HYPH</name>
<dbReference type="SUPFAM" id="SSF52096">
    <property type="entry name" value="ClpP/crotonase"/>
    <property type="match status" value="1"/>
</dbReference>
<keyword evidence="5" id="KW-0413">Isomerase</keyword>
<dbReference type="Proteomes" id="UP000273786">
    <property type="component" value="Unassembled WGS sequence"/>
</dbReference>
<accession>A0A3P3FRG9</accession>
<dbReference type="InterPro" id="IPR032259">
    <property type="entry name" value="HIBYL-CoA-H"/>
</dbReference>
<evidence type="ECO:0000259" key="4">
    <source>
        <dbReference type="Pfam" id="PF16113"/>
    </source>
</evidence>
<dbReference type="PANTHER" id="PTHR43176">
    <property type="entry name" value="3-HYDROXYISOBUTYRYL-COA HYDROLASE-RELATED"/>
    <property type="match status" value="1"/>
</dbReference>
<keyword evidence="3" id="KW-0378">Hydrolase</keyword>
<dbReference type="CDD" id="cd06558">
    <property type="entry name" value="crotonase-like"/>
    <property type="match status" value="1"/>
</dbReference>
<reference evidence="5 6" key="1">
    <citation type="submission" date="2018-11" db="EMBL/GenBank/DDBJ databases">
        <title>the genome of Mesorhizobium tamadayense DSM 28320.</title>
        <authorList>
            <person name="Gao J."/>
        </authorList>
    </citation>
    <scope>NUCLEOTIDE SEQUENCE [LARGE SCALE GENOMIC DNA]</scope>
    <source>
        <strain evidence="5 6">DSM 28320</strain>
    </source>
</reference>
<feature type="domain" description="Enoyl-CoA hydratase/isomerase" evidence="4">
    <location>
        <begin position="18"/>
        <end position="337"/>
    </location>
</feature>
<dbReference type="OrthoDB" id="9790967at2"/>
<dbReference type="PANTHER" id="PTHR43176:SF3">
    <property type="entry name" value="3-HYDROXYISOBUTYRYL-COA HYDROLASE, MITOCHONDRIAL"/>
    <property type="match status" value="1"/>
</dbReference>
<dbReference type="Pfam" id="PF16113">
    <property type="entry name" value="ECH_2"/>
    <property type="match status" value="1"/>
</dbReference>
<dbReference type="EC" id="3.1.2.4" evidence="2"/>
<comment type="caution">
    <text evidence="5">The sequence shown here is derived from an EMBL/GenBank/DDBJ whole genome shotgun (WGS) entry which is preliminary data.</text>
</comment>
<evidence type="ECO:0000256" key="3">
    <source>
        <dbReference type="ARBA" id="ARBA00022801"/>
    </source>
</evidence>
<comment type="catalytic activity">
    <reaction evidence="1">
        <text>3-hydroxy-2-methylpropanoyl-CoA + H2O = 3-hydroxy-2-methylpropanoate + CoA + H(+)</text>
        <dbReference type="Rhea" id="RHEA:20888"/>
        <dbReference type="ChEBI" id="CHEBI:11805"/>
        <dbReference type="ChEBI" id="CHEBI:15377"/>
        <dbReference type="ChEBI" id="CHEBI:15378"/>
        <dbReference type="ChEBI" id="CHEBI:57287"/>
        <dbReference type="ChEBI" id="CHEBI:57340"/>
        <dbReference type="EC" id="3.1.2.4"/>
    </reaction>
</comment>
<dbReference type="GO" id="GO:0016853">
    <property type="term" value="F:isomerase activity"/>
    <property type="evidence" value="ECO:0007669"/>
    <property type="project" value="UniProtKB-KW"/>
</dbReference>
<evidence type="ECO:0000313" key="5">
    <source>
        <dbReference type="EMBL" id="RRI00977.1"/>
    </source>
</evidence>
<dbReference type="GO" id="GO:0006574">
    <property type="term" value="P:L-valine catabolic process"/>
    <property type="evidence" value="ECO:0007669"/>
    <property type="project" value="TreeGrafter"/>
</dbReference>
<evidence type="ECO:0000256" key="1">
    <source>
        <dbReference type="ARBA" id="ARBA00001709"/>
    </source>
</evidence>
<evidence type="ECO:0000256" key="2">
    <source>
        <dbReference type="ARBA" id="ARBA00011915"/>
    </source>
</evidence>
<dbReference type="Gene3D" id="3.90.226.10">
    <property type="entry name" value="2-enoyl-CoA Hydratase, Chain A, domain 1"/>
    <property type="match status" value="1"/>
</dbReference>
<gene>
    <name evidence="5" type="ORF">EH240_16605</name>
</gene>
<keyword evidence="6" id="KW-1185">Reference proteome</keyword>
<dbReference type="InterPro" id="IPR029045">
    <property type="entry name" value="ClpP/crotonase-like_dom_sf"/>
</dbReference>
<sequence>MDFGGGDEIRFERLGKAGVVTLTRPQALNAVTHRMVKALGNALDAWEGDAGVSVVVLKAEGRAFSAGGDILHIYEAGRAGKPPVGFFADEYRLNARIARFRKPYVALIDGIVMGGGVGISFHGSHRVLTENAQFAMPEVGIGFFPDVGASHLLPGLGGSFGMYLGLTGNRIRHGDALWCGLATHTIRAEDQAGLLDELAVSGDPESELRGFFMPPKRETERQDLDAIAHHFSQPSLAGIIASLEEAAAGNAFAAKTLATMRTRSPTSLNVAWREISAGRTLSMDECMKMEFRILNRMLAGHDFYEGIRAAIIDKGSKPQWRPASLDAVSAADVDAYFAPLGAGELEL</sequence>
<protein>
    <recommendedName>
        <fullName evidence="2">3-hydroxyisobutyryl-CoA hydrolase</fullName>
        <ecNumber evidence="2">3.1.2.4</ecNumber>
    </recommendedName>
</protein>
<proteinExistence type="predicted"/>
<organism evidence="5 6">
    <name type="scientific">Mesorhizobium tamadayense</name>
    <dbReference type="NCBI Taxonomy" id="425306"/>
    <lineage>
        <taxon>Bacteria</taxon>
        <taxon>Pseudomonadati</taxon>
        <taxon>Pseudomonadota</taxon>
        <taxon>Alphaproteobacteria</taxon>
        <taxon>Hyphomicrobiales</taxon>
        <taxon>Phyllobacteriaceae</taxon>
        <taxon>Mesorhizobium</taxon>
    </lineage>
</organism>
<dbReference type="InterPro" id="IPR045004">
    <property type="entry name" value="ECH_dom"/>
</dbReference>
<dbReference type="NCBIfam" id="NF004127">
    <property type="entry name" value="PRK05617.1"/>
    <property type="match status" value="1"/>
</dbReference>